<protein>
    <recommendedName>
        <fullName evidence="4">Secreted protein</fullName>
    </recommendedName>
</protein>
<evidence type="ECO:0000256" key="1">
    <source>
        <dbReference type="SAM" id="SignalP"/>
    </source>
</evidence>
<dbReference type="Proteomes" id="UP000005237">
    <property type="component" value="Unassembled WGS sequence"/>
</dbReference>
<accession>A0A8R1IJ59</accession>
<sequence>MFILFLDMICALTIMTSLLSLGGLEHDEGEIAAEKTIHNNLCVLSTRRSNSFFFRGSQDRIILLYSYLRF</sequence>
<evidence type="ECO:0000313" key="3">
    <source>
        <dbReference type="Proteomes" id="UP000005237"/>
    </source>
</evidence>
<name>A0A8R1IJ59_CAEJA</name>
<keyword evidence="1" id="KW-0732">Signal</keyword>
<feature type="signal peptide" evidence="1">
    <location>
        <begin position="1"/>
        <end position="18"/>
    </location>
</feature>
<dbReference type="AlphaFoldDB" id="A0A8R1IJ59"/>
<evidence type="ECO:0008006" key="4">
    <source>
        <dbReference type="Google" id="ProtNLM"/>
    </source>
</evidence>
<reference evidence="2" key="2">
    <citation type="submission" date="2022-06" db="UniProtKB">
        <authorList>
            <consortium name="EnsemblMetazoa"/>
        </authorList>
    </citation>
    <scope>IDENTIFICATION</scope>
    <source>
        <strain evidence="2">DF5081</strain>
    </source>
</reference>
<reference evidence="3" key="1">
    <citation type="submission" date="2010-08" db="EMBL/GenBank/DDBJ databases">
        <authorList>
            <consortium name="Caenorhabditis japonica Sequencing Consortium"/>
            <person name="Wilson R.K."/>
        </authorList>
    </citation>
    <scope>NUCLEOTIDE SEQUENCE [LARGE SCALE GENOMIC DNA]</scope>
    <source>
        <strain evidence="3">DF5081</strain>
    </source>
</reference>
<dbReference type="EnsemblMetazoa" id="CJA33988.1">
    <property type="protein sequence ID" value="CJA33988.1"/>
    <property type="gene ID" value="WBGene00209835"/>
</dbReference>
<proteinExistence type="predicted"/>
<feature type="chain" id="PRO_5035764285" description="Secreted protein" evidence="1">
    <location>
        <begin position="19"/>
        <end position="70"/>
    </location>
</feature>
<keyword evidence="3" id="KW-1185">Reference proteome</keyword>
<organism evidence="2 3">
    <name type="scientific">Caenorhabditis japonica</name>
    <dbReference type="NCBI Taxonomy" id="281687"/>
    <lineage>
        <taxon>Eukaryota</taxon>
        <taxon>Metazoa</taxon>
        <taxon>Ecdysozoa</taxon>
        <taxon>Nematoda</taxon>
        <taxon>Chromadorea</taxon>
        <taxon>Rhabditida</taxon>
        <taxon>Rhabditina</taxon>
        <taxon>Rhabditomorpha</taxon>
        <taxon>Rhabditoidea</taxon>
        <taxon>Rhabditidae</taxon>
        <taxon>Peloderinae</taxon>
        <taxon>Caenorhabditis</taxon>
    </lineage>
</organism>
<evidence type="ECO:0000313" key="2">
    <source>
        <dbReference type="EnsemblMetazoa" id="CJA33988.1"/>
    </source>
</evidence>